<dbReference type="EMBL" id="CAFBMK010000042">
    <property type="protein sequence ID" value="CAB4907921.1"/>
    <property type="molecule type" value="Genomic_DNA"/>
</dbReference>
<keyword evidence="3" id="KW-0378">Hydrolase</keyword>
<feature type="compositionally biased region" description="Low complexity" evidence="5">
    <location>
        <begin position="162"/>
        <end position="184"/>
    </location>
</feature>
<gene>
    <name evidence="7" type="ORF">UFOPK3564_01024</name>
</gene>
<evidence type="ECO:0000259" key="6">
    <source>
        <dbReference type="PROSITE" id="PS51935"/>
    </source>
</evidence>
<dbReference type="SUPFAM" id="SSF54001">
    <property type="entry name" value="Cysteine proteinases"/>
    <property type="match status" value="1"/>
</dbReference>
<proteinExistence type="inferred from homology"/>
<protein>
    <submittedName>
        <fullName evidence="7">Unannotated protein</fullName>
    </submittedName>
</protein>
<dbReference type="InterPro" id="IPR051202">
    <property type="entry name" value="Peptidase_C40"/>
</dbReference>
<evidence type="ECO:0000256" key="2">
    <source>
        <dbReference type="ARBA" id="ARBA00022670"/>
    </source>
</evidence>
<dbReference type="PROSITE" id="PS51935">
    <property type="entry name" value="NLPC_P60"/>
    <property type="match status" value="1"/>
</dbReference>
<evidence type="ECO:0000313" key="7">
    <source>
        <dbReference type="EMBL" id="CAB4907921.1"/>
    </source>
</evidence>
<organism evidence="7">
    <name type="scientific">freshwater metagenome</name>
    <dbReference type="NCBI Taxonomy" id="449393"/>
    <lineage>
        <taxon>unclassified sequences</taxon>
        <taxon>metagenomes</taxon>
        <taxon>ecological metagenomes</taxon>
    </lineage>
</organism>
<feature type="compositionally biased region" description="Low complexity" evidence="5">
    <location>
        <begin position="242"/>
        <end position="262"/>
    </location>
</feature>
<dbReference type="InterPro" id="IPR038765">
    <property type="entry name" value="Papain-like_cys_pep_sf"/>
</dbReference>
<comment type="similarity">
    <text evidence="1">Belongs to the peptidase C40 family.</text>
</comment>
<feature type="region of interest" description="Disordered" evidence="5">
    <location>
        <begin position="161"/>
        <end position="185"/>
    </location>
</feature>
<dbReference type="Pfam" id="PF01471">
    <property type="entry name" value="PG_binding_1"/>
    <property type="match status" value="2"/>
</dbReference>
<name>A0A6J7GHT1_9ZZZZ</name>
<keyword evidence="4" id="KW-0788">Thiol protease</keyword>
<dbReference type="PANTHER" id="PTHR47053:SF1">
    <property type="entry name" value="MUREIN DD-ENDOPEPTIDASE MEPH-RELATED"/>
    <property type="match status" value="1"/>
</dbReference>
<dbReference type="GO" id="GO:0006508">
    <property type="term" value="P:proteolysis"/>
    <property type="evidence" value="ECO:0007669"/>
    <property type="project" value="UniProtKB-KW"/>
</dbReference>
<feature type="region of interest" description="Disordered" evidence="5">
    <location>
        <begin position="242"/>
        <end position="271"/>
    </location>
</feature>
<accession>A0A6J7GHT1</accession>
<dbReference type="InterPro" id="IPR002477">
    <property type="entry name" value="Peptidoglycan-bd-like"/>
</dbReference>
<evidence type="ECO:0000256" key="1">
    <source>
        <dbReference type="ARBA" id="ARBA00007074"/>
    </source>
</evidence>
<evidence type="ECO:0000256" key="3">
    <source>
        <dbReference type="ARBA" id="ARBA00022801"/>
    </source>
</evidence>
<dbReference type="Pfam" id="PF00877">
    <property type="entry name" value="NLPC_P60"/>
    <property type="match status" value="1"/>
</dbReference>
<sequence>MAPTTSTETATTELWRIGIPDESYAFRAPRPGHRDLGELEFWERSTVRSRLRRESAAARKVGVKQGARSKLAMALVGVTLAVPATEAVTAGTAQAAPVTDSVLKRGDSGSRVAALQRALGIAADGEFGTQTHKAVRAFQRTHGLAIDGIVGAQTAAKLGLGSATRKASTATKATSRSSTSDAADPGLSTATVRAIQGKLGIAVDGEWGPQTRNAVRDYQRKNGLQVDGVPGPATLSSLGIRATAGAPDSDSAPSATPSKASSTGGGGSGAIAAARSKAGAPYSYGATGPSSFDCSGLVQWAFKQAGVSLPRTSFAQYAEGSPVSRGNIRAGDLVFFNTAGPGASDVGIATGPTTVISATSSRGVMEHPIFDTYWGSHFVGAKRL</sequence>
<dbReference type="InterPro" id="IPR000064">
    <property type="entry name" value="NLP_P60_dom"/>
</dbReference>
<dbReference type="InterPro" id="IPR036366">
    <property type="entry name" value="PGBDSf"/>
</dbReference>
<dbReference type="Gene3D" id="1.10.101.10">
    <property type="entry name" value="PGBD-like superfamily/PGBD"/>
    <property type="match status" value="2"/>
</dbReference>
<dbReference type="Gene3D" id="3.90.1720.10">
    <property type="entry name" value="endopeptidase domain like (from Nostoc punctiforme)"/>
    <property type="match status" value="1"/>
</dbReference>
<dbReference type="InterPro" id="IPR036365">
    <property type="entry name" value="PGBD-like_sf"/>
</dbReference>
<evidence type="ECO:0000256" key="4">
    <source>
        <dbReference type="ARBA" id="ARBA00022807"/>
    </source>
</evidence>
<dbReference type="PANTHER" id="PTHR47053">
    <property type="entry name" value="MUREIN DD-ENDOPEPTIDASE MEPH-RELATED"/>
    <property type="match status" value="1"/>
</dbReference>
<dbReference type="GO" id="GO:0008234">
    <property type="term" value="F:cysteine-type peptidase activity"/>
    <property type="evidence" value="ECO:0007669"/>
    <property type="project" value="UniProtKB-KW"/>
</dbReference>
<evidence type="ECO:0000256" key="5">
    <source>
        <dbReference type="SAM" id="MobiDB-lite"/>
    </source>
</evidence>
<reference evidence="7" key="1">
    <citation type="submission" date="2020-05" db="EMBL/GenBank/DDBJ databases">
        <authorList>
            <person name="Chiriac C."/>
            <person name="Salcher M."/>
            <person name="Ghai R."/>
            <person name="Kavagutti S V."/>
        </authorList>
    </citation>
    <scope>NUCLEOTIDE SEQUENCE</scope>
</reference>
<dbReference type="SUPFAM" id="SSF47090">
    <property type="entry name" value="PGBD-like"/>
    <property type="match status" value="2"/>
</dbReference>
<dbReference type="AlphaFoldDB" id="A0A6J7GHT1"/>
<keyword evidence="2" id="KW-0645">Protease</keyword>
<feature type="domain" description="NlpC/P60" evidence="6">
    <location>
        <begin position="264"/>
        <end position="384"/>
    </location>
</feature>